<feature type="non-terminal residue" evidence="1">
    <location>
        <position position="1"/>
    </location>
</feature>
<dbReference type="SUPFAM" id="SSF56672">
    <property type="entry name" value="DNA/RNA polymerases"/>
    <property type="match status" value="1"/>
</dbReference>
<dbReference type="Proteomes" id="UP000027073">
    <property type="component" value="Unassembled WGS sequence"/>
</dbReference>
<dbReference type="InParanoid" id="A0A067NCP2"/>
<dbReference type="AlphaFoldDB" id="A0A067NCP2"/>
<dbReference type="EMBL" id="KL198010">
    <property type="protein sequence ID" value="KDQ25783.1"/>
    <property type="molecule type" value="Genomic_DNA"/>
</dbReference>
<evidence type="ECO:0008006" key="3">
    <source>
        <dbReference type="Google" id="ProtNLM"/>
    </source>
</evidence>
<evidence type="ECO:0000313" key="1">
    <source>
        <dbReference type="EMBL" id="KDQ25783.1"/>
    </source>
</evidence>
<dbReference type="VEuPathDB" id="FungiDB:PLEOSDRAFT_1026933"/>
<sequence length="51" mass="5768">TKCYPLSPAEQKQLDEFLEENLRTGRIRPSKSPMAAPVFFVKKKDGSLCLV</sequence>
<evidence type="ECO:0000313" key="2">
    <source>
        <dbReference type="Proteomes" id="UP000027073"/>
    </source>
</evidence>
<accession>A0A067NCP2</accession>
<dbReference type="STRING" id="1137138.A0A067NCP2"/>
<dbReference type="InterPro" id="IPR032567">
    <property type="entry name" value="RTL1-rel"/>
</dbReference>
<organism evidence="1 2">
    <name type="scientific">Pleurotus ostreatus (strain PC15)</name>
    <name type="common">Oyster mushroom</name>
    <dbReference type="NCBI Taxonomy" id="1137138"/>
    <lineage>
        <taxon>Eukaryota</taxon>
        <taxon>Fungi</taxon>
        <taxon>Dikarya</taxon>
        <taxon>Basidiomycota</taxon>
        <taxon>Agaricomycotina</taxon>
        <taxon>Agaricomycetes</taxon>
        <taxon>Agaricomycetidae</taxon>
        <taxon>Agaricales</taxon>
        <taxon>Pleurotineae</taxon>
        <taxon>Pleurotaceae</taxon>
        <taxon>Pleurotus</taxon>
    </lineage>
</organism>
<dbReference type="Gene3D" id="3.10.10.10">
    <property type="entry name" value="HIV Type 1 Reverse Transcriptase, subunit A, domain 1"/>
    <property type="match status" value="1"/>
</dbReference>
<name>A0A067NCP2_PLEO1</name>
<proteinExistence type="predicted"/>
<protein>
    <recommendedName>
        <fullName evidence="3">Reverse transcriptase domain-containing protein</fullName>
    </recommendedName>
</protein>
<dbReference type="PANTHER" id="PTHR15503:SF22">
    <property type="entry name" value="TRANSPOSON TY3-I GAG POLYPROTEIN"/>
    <property type="match status" value="1"/>
</dbReference>
<dbReference type="InterPro" id="IPR043502">
    <property type="entry name" value="DNA/RNA_pol_sf"/>
</dbReference>
<dbReference type="PANTHER" id="PTHR15503">
    <property type="entry name" value="LDOC1 RELATED"/>
    <property type="match status" value="1"/>
</dbReference>
<feature type="non-terminal residue" evidence="1">
    <location>
        <position position="51"/>
    </location>
</feature>
<reference evidence="2" key="1">
    <citation type="journal article" date="2014" name="Proc. Natl. Acad. Sci. U.S.A.">
        <title>Extensive sampling of basidiomycete genomes demonstrates inadequacy of the white-rot/brown-rot paradigm for wood decay fungi.</title>
        <authorList>
            <person name="Riley R."/>
            <person name="Salamov A.A."/>
            <person name="Brown D.W."/>
            <person name="Nagy L.G."/>
            <person name="Floudas D."/>
            <person name="Held B.W."/>
            <person name="Levasseur A."/>
            <person name="Lombard V."/>
            <person name="Morin E."/>
            <person name="Otillar R."/>
            <person name="Lindquist E.A."/>
            <person name="Sun H."/>
            <person name="LaButti K.M."/>
            <person name="Schmutz J."/>
            <person name="Jabbour D."/>
            <person name="Luo H."/>
            <person name="Baker S.E."/>
            <person name="Pisabarro A.G."/>
            <person name="Walton J.D."/>
            <person name="Blanchette R.A."/>
            <person name="Henrissat B."/>
            <person name="Martin F."/>
            <person name="Cullen D."/>
            <person name="Hibbett D.S."/>
            <person name="Grigoriev I.V."/>
        </authorList>
    </citation>
    <scope>NUCLEOTIDE SEQUENCE [LARGE SCALE GENOMIC DNA]</scope>
    <source>
        <strain evidence="2">PC15</strain>
    </source>
</reference>
<gene>
    <name evidence="1" type="ORF">PLEOSDRAFT_1026933</name>
</gene>
<dbReference type="HOGENOM" id="CLU_000384_35_5_1"/>
<dbReference type="OrthoDB" id="3262920at2759"/>